<evidence type="ECO:0000313" key="1">
    <source>
        <dbReference type="EMBL" id="QQE89097.1"/>
    </source>
</evidence>
<dbReference type="Proteomes" id="UP000596192">
    <property type="component" value="Chromosome"/>
</dbReference>
<evidence type="ECO:0008006" key="3">
    <source>
        <dbReference type="Google" id="ProtNLM"/>
    </source>
</evidence>
<accession>A0AAQ0BZ62</accession>
<dbReference type="Gene3D" id="3.40.190.290">
    <property type="match status" value="1"/>
</dbReference>
<sequence length="40" mass="4663">MLPDQPLAPAPLHAVYPHTRQLAPRVRRFVEFIGERPERT</sequence>
<dbReference type="AlphaFoldDB" id="A0AAQ0BZ62"/>
<protein>
    <recommendedName>
        <fullName evidence="3">LysR family transcriptional regulator</fullName>
    </recommendedName>
</protein>
<gene>
    <name evidence="1" type="ORF">GKQ51_01630</name>
</gene>
<dbReference type="RefSeq" id="WP_165494336.1">
    <property type="nucleotide sequence ID" value="NZ_CP066310.1"/>
</dbReference>
<evidence type="ECO:0000313" key="2">
    <source>
        <dbReference type="Proteomes" id="UP000596192"/>
    </source>
</evidence>
<reference evidence="1 2" key="1">
    <citation type="submission" date="2020-12" db="EMBL/GenBank/DDBJ databases">
        <title>Genomic Analysis and Response surface optimization of nitrogen-fixing conditions for A. chroococcum strain HR1, Isolation from rhizosphere soil.</title>
        <authorList>
            <person name="Li J."/>
            <person name="Yang H."/>
            <person name="Liu H."/>
            <person name="Wang C."/>
            <person name="Tian Y."/>
            <person name="Lu X.Y."/>
        </authorList>
    </citation>
    <scope>NUCLEOTIDE SEQUENCE [LARGE SCALE GENOMIC DNA]</scope>
    <source>
        <strain evidence="1 2">HR1</strain>
    </source>
</reference>
<dbReference type="EMBL" id="CP066310">
    <property type="protein sequence ID" value="QQE89097.1"/>
    <property type="molecule type" value="Genomic_DNA"/>
</dbReference>
<dbReference type="SUPFAM" id="SSF53850">
    <property type="entry name" value="Periplasmic binding protein-like II"/>
    <property type="match status" value="1"/>
</dbReference>
<name>A0AAQ0BZ62_9GAMM</name>
<proteinExistence type="predicted"/>
<organism evidence="1 2">
    <name type="scientific">Azotobacter chroococcum</name>
    <dbReference type="NCBI Taxonomy" id="353"/>
    <lineage>
        <taxon>Bacteria</taxon>
        <taxon>Pseudomonadati</taxon>
        <taxon>Pseudomonadota</taxon>
        <taxon>Gammaproteobacteria</taxon>
        <taxon>Pseudomonadales</taxon>
        <taxon>Pseudomonadaceae</taxon>
        <taxon>Azotobacter</taxon>
    </lineage>
</organism>